<feature type="compositionally biased region" description="Polar residues" evidence="2">
    <location>
        <begin position="328"/>
        <end position="346"/>
    </location>
</feature>
<dbReference type="GO" id="GO:0005634">
    <property type="term" value="C:nucleus"/>
    <property type="evidence" value="ECO:0007669"/>
    <property type="project" value="TreeGrafter"/>
</dbReference>
<feature type="domain" description="SRR1-like" evidence="3">
    <location>
        <begin position="109"/>
        <end position="265"/>
    </location>
</feature>
<proteinExistence type="inferred from homology"/>
<dbReference type="PANTHER" id="PTHR28626">
    <property type="entry name" value="SRR1-LIKE PROTEIN"/>
    <property type="match status" value="1"/>
</dbReference>
<protein>
    <submittedName>
        <fullName evidence="4">SRR1-domain-containing protein</fullName>
    </submittedName>
</protein>
<reference evidence="4 5" key="1">
    <citation type="journal article" date="2019" name="Nat. Ecol. Evol.">
        <title>Megaphylogeny resolves global patterns of mushroom evolution.</title>
        <authorList>
            <person name="Varga T."/>
            <person name="Krizsan K."/>
            <person name="Foldi C."/>
            <person name="Dima B."/>
            <person name="Sanchez-Garcia M."/>
            <person name="Sanchez-Ramirez S."/>
            <person name="Szollosi G.J."/>
            <person name="Szarkandi J.G."/>
            <person name="Papp V."/>
            <person name="Albert L."/>
            <person name="Andreopoulos W."/>
            <person name="Angelini C."/>
            <person name="Antonin V."/>
            <person name="Barry K.W."/>
            <person name="Bougher N.L."/>
            <person name="Buchanan P."/>
            <person name="Buyck B."/>
            <person name="Bense V."/>
            <person name="Catcheside P."/>
            <person name="Chovatia M."/>
            <person name="Cooper J."/>
            <person name="Damon W."/>
            <person name="Desjardin D."/>
            <person name="Finy P."/>
            <person name="Geml J."/>
            <person name="Haridas S."/>
            <person name="Hughes K."/>
            <person name="Justo A."/>
            <person name="Karasinski D."/>
            <person name="Kautmanova I."/>
            <person name="Kiss B."/>
            <person name="Kocsube S."/>
            <person name="Kotiranta H."/>
            <person name="LaButti K.M."/>
            <person name="Lechner B.E."/>
            <person name="Liimatainen K."/>
            <person name="Lipzen A."/>
            <person name="Lukacs Z."/>
            <person name="Mihaltcheva S."/>
            <person name="Morgado L.N."/>
            <person name="Niskanen T."/>
            <person name="Noordeloos M.E."/>
            <person name="Ohm R.A."/>
            <person name="Ortiz-Santana B."/>
            <person name="Ovrebo C."/>
            <person name="Racz N."/>
            <person name="Riley R."/>
            <person name="Savchenko A."/>
            <person name="Shiryaev A."/>
            <person name="Soop K."/>
            <person name="Spirin V."/>
            <person name="Szebenyi C."/>
            <person name="Tomsovsky M."/>
            <person name="Tulloss R.E."/>
            <person name="Uehling J."/>
            <person name="Grigoriev I.V."/>
            <person name="Vagvolgyi C."/>
            <person name="Papp T."/>
            <person name="Martin F.M."/>
            <person name="Miettinen O."/>
            <person name="Hibbett D.S."/>
            <person name="Nagy L.G."/>
        </authorList>
    </citation>
    <scope>NUCLEOTIDE SEQUENCE [LARGE SCALE GENOMIC DNA]</scope>
    <source>
        <strain evidence="4 5">FP101781</strain>
    </source>
</reference>
<dbReference type="InterPro" id="IPR012942">
    <property type="entry name" value="SRR1-like"/>
</dbReference>
<evidence type="ECO:0000313" key="4">
    <source>
        <dbReference type="EMBL" id="TEB36226.1"/>
    </source>
</evidence>
<gene>
    <name evidence="4" type="ORF">FA13DRAFT_1238451</name>
</gene>
<name>A0A4Y7TPZ8_COPMI</name>
<feature type="region of interest" description="Disordered" evidence="2">
    <location>
        <begin position="17"/>
        <end position="37"/>
    </location>
</feature>
<dbReference type="EMBL" id="QPFP01000006">
    <property type="protein sequence ID" value="TEB36226.1"/>
    <property type="molecule type" value="Genomic_DNA"/>
</dbReference>
<dbReference type="Proteomes" id="UP000298030">
    <property type="component" value="Unassembled WGS sequence"/>
</dbReference>
<sequence length="346" mass="38161">MVLESASSSSSFTYSEFTPVKSRKNRKNNKKIKARSIPLLSLQRNREELRKEYANDAIGSSPAGSGARNNGGAGGSWFSGCSQTISRTWHDHRTLPADNKEGASSSCSWDVLCLGLGSPSESPNANAQLAFMLEICQDLSISHERIAVYDPVFTEEDRSLFRELGVQVLTENKKGVYPLCTPTLCFMLHCDKELYEAILKANWSKDRIHRLVLIGNSLVDYLDRNPSRALHDAVPHLFRIAPHLESQPLSASRTWPTAFNNTCVQVYRKTTKTPSGANIESHERDEGDDDDDFFANGDAVGSDTHESTTPDPWLKRDLNAPRVGFAAQNDNNVGSALGTGNVSEEI</sequence>
<evidence type="ECO:0000256" key="1">
    <source>
        <dbReference type="ARBA" id="ARBA00009856"/>
    </source>
</evidence>
<keyword evidence="5" id="KW-1185">Reference proteome</keyword>
<evidence type="ECO:0000256" key="2">
    <source>
        <dbReference type="SAM" id="MobiDB-lite"/>
    </source>
</evidence>
<dbReference type="OrthoDB" id="551431at2759"/>
<comment type="caution">
    <text evidence="4">The sequence shown here is derived from an EMBL/GenBank/DDBJ whole genome shotgun (WGS) entry which is preliminary data.</text>
</comment>
<organism evidence="4 5">
    <name type="scientific">Coprinellus micaceus</name>
    <name type="common">Glistening ink-cap mushroom</name>
    <name type="synonym">Coprinus micaceus</name>
    <dbReference type="NCBI Taxonomy" id="71717"/>
    <lineage>
        <taxon>Eukaryota</taxon>
        <taxon>Fungi</taxon>
        <taxon>Dikarya</taxon>
        <taxon>Basidiomycota</taxon>
        <taxon>Agaricomycotina</taxon>
        <taxon>Agaricomycetes</taxon>
        <taxon>Agaricomycetidae</taxon>
        <taxon>Agaricales</taxon>
        <taxon>Agaricineae</taxon>
        <taxon>Psathyrellaceae</taxon>
        <taxon>Coprinellus</taxon>
    </lineage>
</organism>
<accession>A0A4Y7TPZ8</accession>
<evidence type="ECO:0000259" key="3">
    <source>
        <dbReference type="Pfam" id="PF07985"/>
    </source>
</evidence>
<dbReference type="InterPro" id="IPR040044">
    <property type="entry name" value="SRR1L"/>
</dbReference>
<feature type="compositionally biased region" description="Basic residues" evidence="2">
    <location>
        <begin position="21"/>
        <end position="34"/>
    </location>
</feature>
<evidence type="ECO:0000313" key="5">
    <source>
        <dbReference type="Proteomes" id="UP000298030"/>
    </source>
</evidence>
<dbReference type="GO" id="GO:0005737">
    <property type="term" value="C:cytoplasm"/>
    <property type="evidence" value="ECO:0007669"/>
    <property type="project" value="TreeGrafter"/>
</dbReference>
<dbReference type="Pfam" id="PF07985">
    <property type="entry name" value="SRR1"/>
    <property type="match status" value="1"/>
</dbReference>
<feature type="compositionally biased region" description="Basic and acidic residues" evidence="2">
    <location>
        <begin position="303"/>
        <end position="319"/>
    </location>
</feature>
<dbReference type="PANTHER" id="PTHR28626:SF3">
    <property type="entry name" value="SRR1-LIKE PROTEIN"/>
    <property type="match status" value="1"/>
</dbReference>
<comment type="similarity">
    <text evidence="1">Belongs to the SRR1 family.</text>
</comment>
<dbReference type="AlphaFoldDB" id="A0A4Y7TPZ8"/>
<feature type="region of interest" description="Disordered" evidence="2">
    <location>
        <begin position="272"/>
        <end position="346"/>
    </location>
</feature>